<dbReference type="UniPathway" id="UPA00049">
    <property type="reaction ID" value="UER00059"/>
</dbReference>
<comment type="catalytic activity">
    <reaction evidence="9">
        <text>2 pyruvate + H(+) = (2S)-2-acetolactate + CO2</text>
        <dbReference type="Rhea" id="RHEA:25249"/>
        <dbReference type="ChEBI" id="CHEBI:15361"/>
        <dbReference type="ChEBI" id="CHEBI:15378"/>
        <dbReference type="ChEBI" id="CHEBI:16526"/>
        <dbReference type="ChEBI" id="CHEBI:58476"/>
        <dbReference type="EC" id="2.2.1.6"/>
    </reaction>
</comment>
<evidence type="ECO:0000313" key="14">
    <source>
        <dbReference type="EMBL" id="NNH73692.1"/>
    </source>
</evidence>
<evidence type="ECO:0000259" key="13">
    <source>
        <dbReference type="Pfam" id="PF02776"/>
    </source>
</evidence>
<keyword evidence="6" id="KW-0274">FAD</keyword>
<dbReference type="GO" id="GO:0005948">
    <property type="term" value="C:acetolactate synthase complex"/>
    <property type="evidence" value="ECO:0007669"/>
    <property type="project" value="TreeGrafter"/>
</dbReference>
<dbReference type="InterPro" id="IPR012001">
    <property type="entry name" value="Thiamin_PyroP_enz_TPP-bd_dom"/>
</dbReference>
<dbReference type="InterPro" id="IPR029035">
    <property type="entry name" value="DHS-like_NAD/FAD-binding_dom"/>
</dbReference>
<evidence type="ECO:0000256" key="2">
    <source>
        <dbReference type="ARBA" id="ARBA00005025"/>
    </source>
</evidence>
<dbReference type="CDD" id="cd07035">
    <property type="entry name" value="TPP_PYR_POX_like"/>
    <property type="match status" value="1"/>
</dbReference>
<protein>
    <recommendedName>
        <fullName evidence="4">acetolactate synthase</fullName>
        <ecNumber evidence="4">2.2.1.6</ecNumber>
    </recommendedName>
</protein>
<feature type="domain" description="Thiamine pyrophosphate enzyme TPP-binding" evidence="12">
    <location>
        <begin position="378"/>
        <end position="519"/>
    </location>
</feature>
<evidence type="ECO:0000256" key="9">
    <source>
        <dbReference type="ARBA" id="ARBA00048670"/>
    </source>
</evidence>
<comment type="caution">
    <text evidence="14">The sequence shown here is derived from an EMBL/GenBank/DDBJ whole genome shotgun (WGS) entry which is preliminary data.</text>
</comment>
<dbReference type="GO" id="GO:0000287">
    <property type="term" value="F:magnesium ion binding"/>
    <property type="evidence" value="ECO:0007669"/>
    <property type="project" value="InterPro"/>
</dbReference>
<evidence type="ECO:0000259" key="12">
    <source>
        <dbReference type="Pfam" id="PF02775"/>
    </source>
</evidence>
<feature type="domain" description="Thiamine pyrophosphate enzyme N-terminal TPP-binding" evidence="13">
    <location>
        <begin position="4"/>
        <end position="115"/>
    </location>
</feature>
<dbReference type="Gene3D" id="3.40.50.970">
    <property type="match status" value="2"/>
</dbReference>
<reference evidence="14 15" key="1">
    <citation type="submission" date="2020-05" db="EMBL/GenBank/DDBJ databases">
        <title>MicrobeNet Type strains.</title>
        <authorList>
            <person name="Nicholson A.C."/>
        </authorList>
    </citation>
    <scope>NUCLEOTIDE SEQUENCE [LARGE SCALE GENOMIC DNA]</scope>
    <source>
        <strain evidence="14 15">JCM 3224</strain>
    </source>
</reference>
<keyword evidence="7 10" id="KW-0786">Thiamine pyrophosphate</keyword>
<feature type="domain" description="Thiamine pyrophosphate enzyme central" evidence="11">
    <location>
        <begin position="194"/>
        <end position="320"/>
    </location>
</feature>
<comment type="pathway">
    <text evidence="2">Amino-acid biosynthesis; L-valine biosynthesis; L-valine from pyruvate: step 1/4.</text>
</comment>
<dbReference type="CDD" id="cd00568">
    <property type="entry name" value="TPP_enzymes"/>
    <property type="match status" value="1"/>
</dbReference>
<accession>A0A849C4Y5</accession>
<dbReference type="GO" id="GO:0050660">
    <property type="term" value="F:flavin adenine dinucleotide binding"/>
    <property type="evidence" value="ECO:0007669"/>
    <property type="project" value="TreeGrafter"/>
</dbReference>
<dbReference type="InterPro" id="IPR011766">
    <property type="entry name" value="TPP_enzyme_TPP-bd"/>
</dbReference>
<proteinExistence type="inferred from homology"/>
<dbReference type="GO" id="GO:0009097">
    <property type="term" value="P:isoleucine biosynthetic process"/>
    <property type="evidence" value="ECO:0007669"/>
    <property type="project" value="UniProtKB-UniPathway"/>
</dbReference>
<evidence type="ECO:0000256" key="6">
    <source>
        <dbReference type="ARBA" id="ARBA00022827"/>
    </source>
</evidence>
<dbReference type="GO" id="GO:0003984">
    <property type="term" value="F:acetolactate synthase activity"/>
    <property type="evidence" value="ECO:0007669"/>
    <property type="project" value="UniProtKB-EC"/>
</dbReference>
<organism evidence="14 15">
    <name type="scientific">Nocardia uniformis</name>
    <dbReference type="NCBI Taxonomy" id="53432"/>
    <lineage>
        <taxon>Bacteria</taxon>
        <taxon>Bacillati</taxon>
        <taxon>Actinomycetota</taxon>
        <taxon>Actinomycetes</taxon>
        <taxon>Mycobacteriales</taxon>
        <taxon>Nocardiaceae</taxon>
        <taxon>Nocardia</taxon>
    </lineage>
</organism>
<evidence type="ECO:0000256" key="7">
    <source>
        <dbReference type="ARBA" id="ARBA00023052"/>
    </source>
</evidence>
<dbReference type="InterPro" id="IPR000399">
    <property type="entry name" value="TPP-bd_CS"/>
</dbReference>
<dbReference type="InterPro" id="IPR029061">
    <property type="entry name" value="THDP-binding"/>
</dbReference>
<dbReference type="InterPro" id="IPR012000">
    <property type="entry name" value="Thiamin_PyroP_enz_cen_dom"/>
</dbReference>
<evidence type="ECO:0000256" key="5">
    <source>
        <dbReference type="ARBA" id="ARBA00022630"/>
    </source>
</evidence>
<dbReference type="Pfam" id="PF02775">
    <property type="entry name" value="TPP_enzyme_C"/>
    <property type="match status" value="1"/>
</dbReference>
<dbReference type="SUPFAM" id="SSF52467">
    <property type="entry name" value="DHS-like NAD/FAD-binding domain"/>
    <property type="match status" value="1"/>
</dbReference>
<evidence type="ECO:0000256" key="3">
    <source>
        <dbReference type="ARBA" id="ARBA00007812"/>
    </source>
</evidence>
<dbReference type="Pfam" id="PF00205">
    <property type="entry name" value="TPP_enzyme_M"/>
    <property type="match status" value="1"/>
</dbReference>
<evidence type="ECO:0000256" key="8">
    <source>
        <dbReference type="ARBA" id="ARBA00023304"/>
    </source>
</evidence>
<dbReference type="PANTHER" id="PTHR18968">
    <property type="entry name" value="THIAMINE PYROPHOSPHATE ENZYMES"/>
    <property type="match status" value="1"/>
</dbReference>
<keyword evidence="5" id="KW-0285">Flavoprotein</keyword>
<evidence type="ECO:0000256" key="10">
    <source>
        <dbReference type="RuleBase" id="RU362132"/>
    </source>
</evidence>
<gene>
    <name evidence="14" type="ORF">HLB23_28215</name>
</gene>
<comment type="pathway">
    <text evidence="1">Amino-acid biosynthesis; L-isoleucine biosynthesis; L-isoleucine from 2-oxobutanoate: step 1/4.</text>
</comment>
<dbReference type="EC" id="2.2.1.6" evidence="4"/>
<keyword evidence="8" id="KW-0028">Amino-acid biosynthesis</keyword>
<dbReference type="EMBL" id="JABELX010000011">
    <property type="protein sequence ID" value="NNH73692.1"/>
    <property type="molecule type" value="Genomic_DNA"/>
</dbReference>
<name>A0A849C4Y5_9NOCA</name>
<dbReference type="RefSeq" id="WP_067522065.1">
    <property type="nucleotide sequence ID" value="NZ_JABELX010000011.1"/>
</dbReference>
<evidence type="ECO:0000256" key="4">
    <source>
        <dbReference type="ARBA" id="ARBA00013145"/>
    </source>
</evidence>
<dbReference type="UniPathway" id="UPA00047">
    <property type="reaction ID" value="UER00055"/>
</dbReference>
<evidence type="ECO:0000259" key="11">
    <source>
        <dbReference type="Pfam" id="PF00205"/>
    </source>
</evidence>
<evidence type="ECO:0000256" key="1">
    <source>
        <dbReference type="ARBA" id="ARBA00004974"/>
    </source>
</evidence>
<dbReference type="Proteomes" id="UP000586827">
    <property type="component" value="Unassembled WGS sequence"/>
</dbReference>
<dbReference type="InterPro" id="IPR045229">
    <property type="entry name" value="TPP_enz"/>
</dbReference>
<sequence length="543" mass="55905">MGGTVADAVSDALVSVGVETVFTVPGAHIDDLCLSIERHPGLRLVVCRTESGSGMMAIAHARTRPGTIACCLSIPGPGLLDLGTALMTARAVGVPLLCIAGGVPNGREGLGLLHETPQVFTAASGAVSEAHRLMPTDDILAVVGRLANATLMPPNTPALLEVPVDVAGAMTVPMAGAVFDAPRRGVGGARGLAIDAANSLLNGAARPLVIAGGGARNAAGAVCELAERLDAPLVATVNGRCPTVEDSPRLLPVPALRVLWDHCDVVVAVGTRLAAVFGSDKHGTVRPSLVRVDADPRRTEDLQQVTVGLTGRAELLIPELAPDEPVRRCSTWSPGGLADLRSRCMLALATADPHAGYTAALHEALAADAVIALDSTQMSYHAMYALPVASGRLTLSAGQQGVMGSALPLALGAKLAQPDRQVVCVTGDGGLVAGLGELATMVKERLGVVVVVFNDNAYSEVVLASRHSAAVTYSRLVNPDFVAIAAAFGITATRVRSPEELGPILARFCQRNEPALIEVELDHCPSLSGIFEVGDYHGSADEH</sequence>
<dbReference type="PANTHER" id="PTHR18968:SF167">
    <property type="entry name" value="ACETOLACTATE SYNTHASE LARGE SUBUNIT ILVB2-RELATED"/>
    <property type="match status" value="1"/>
</dbReference>
<keyword evidence="8" id="KW-0100">Branched-chain amino acid biosynthesis</keyword>
<dbReference type="GO" id="GO:0030976">
    <property type="term" value="F:thiamine pyrophosphate binding"/>
    <property type="evidence" value="ECO:0007669"/>
    <property type="project" value="InterPro"/>
</dbReference>
<dbReference type="Gene3D" id="3.40.50.1220">
    <property type="entry name" value="TPP-binding domain"/>
    <property type="match status" value="1"/>
</dbReference>
<keyword evidence="15" id="KW-1185">Reference proteome</keyword>
<dbReference type="SUPFAM" id="SSF52518">
    <property type="entry name" value="Thiamin diphosphate-binding fold (THDP-binding)"/>
    <property type="match status" value="2"/>
</dbReference>
<evidence type="ECO:0000313" key="15">
    <source>
        <dbReference type="Proteomes" id="UP000586827"/>
    </source>
</evidence>
<dbReference type="Pfam" id="PF02776">
    <property type="entry name" value="TPP_enzyme_N"/>
    <property type="match status" value="1"/>
</dbReference>
<dbReference type="GO" id="GO:0009099">
    <property type="term" value="P:L-valine biosynthetic process"/>
    <property type="evidence" value="ECO:0007669"/>
    <property type="project" value="UniProtKB-UniPathway"/>
</dbReference>
<comment type="similarity">
    <text evidence="3 10">Belongs to the TPP enzyme family.</text>
</comment>
<dbReference type="PROSITE" id="PS00187">
    <property type="entry name" value="TPP_ENZYMES"/>
    <property type="match status" value="1"/>
</dbReference>
<dbReference type="AlphaFoldDB" id="A0A849C4Y5"/>